<feature type="domain" description="Inositol polyphosphate-related phosphatase" evidence="2">
    <location>
        <begin position="3"/>
        <end position="94"/>
    </location>
</feature>
<dbReference type="PANTHER" id="PTHR11200:SF300">
    <property type="entry name" value="TYPE II INOSITOL 1,4,5-TRISPHOSPHATE 5-PHOSPHATASE"/>
    <property type="match status" value="1"/>
</dbReference>
<dbReference type="InterPro" id="IPR036691">
    <property type="entry name" value="Endo/exonu/phosph_ase_sf"/>
</dbReference>
<dbReference type="PANTHER" id="PTHR11200">
    <property type="entry name" value="INOSITOL 5-PHOSPHATASE"/>
    <property type="match status" value="1"/>
</dbReference>
<accession>A0A8R1ICR2</accession>
<dbReference type="SUPFAM" id="SSF56219">
    <property type="entry name" value="DNase I-like"/>
    <property type="match status" value="1"/>
</dbReference>
<proteinExistence type="predicted"/>
<keyword evidence="1" id="KW-0732">Signal</keyword>
<feature type="chain" id="PRO_5035860620" description="Inositol polyphosphate-related phosphatase domain-containing protein" evidence="1">
    <location>
        <begin position="17"/>
        <end position="107"/>
    </location>
</feature>
<dbReference type="Gene3D" id="3.60.10.10">
    <property type="entry name" value="Endonuclease/exonuclease/phosphatase"/>
    <property type="match status" value="1"/>
</dbReference>
<dbReference type="Proteomes" id="UP000005237">
    <property type="component" value="Unassembled WGS sequence"/>
</dbReference>
<evidence type="ECO:0000313" key="4">
    <source>
        <dbReference type="Proteomes" id="UP000005237"/>
    </source>
</evidence>
<dbReference type="GO" id="GO:0004439">
    <property type="term" value="F:phosphatidylinositol-4,5-bisphosphate 5-phosphatase activity"/>
    <property type="evidence" value="ECO:0007669"/>
    <property type="project" value="TreeGrafter"/>
</dbReference>
<keyword evidence="4" id="KW-1185">Reference proteome</keyword>
<dbReference type="GO" id="GO:0016020">
    <property type="term" value="C:membrane"/>
    <property type="evidence" value="ECO:0007669"/>
    <property type="project" value="TreeGrafter"/>
</dbReference>
<protein>
    <recommendedName>
        <fullName evidence="2">Inositol polyphosphate-related phosphatase domain-containing protein</fullName>
    </recommendedName>
</protein>
<dbReference type="InterPro" id="IPR000300">
    <property type="entry name" value="IPPc"/>
</dbReference>
<dbReference type="Pfam" id="PF22669">
    <property type="entry name" value="Exo_endo_phos2"/>
    <property type="match status" value="1"/>
</dbReference>
<organism evidence="3 4">
    <name type="scientific">Caenorhabditis japonica</name>
    <dbReference type="NCBI Taxonomy" id="281687"/>
    <lineage>
        <taxon>Eukaryota</taxon>
        <taxon>Metazoa</taxon>
        <taxon>Ecdysozoa</taxon>
        <taxon>Nematoda</taxon>
        <taxon>Chromadorea</taxon>
        <taxon>Rhabditida</taxon>
        <taxon>Rhabditina</taxon>
        <taxon>Rhabditomorpha</taxon>
        <taxon>Rhabditoidea</taxon>
        <taxon>Rhabditidae</taxon>
        <taxon>Peloderinae</taxon>
        <taxon>Caenorhabditis</taxon>
    </lineage>
</organism>
<evidence type="ECO:0000313" key="3">
    <source>
        <dbReference type="EnsemblMetazoa" id="CJA21493.1"/>
    </source>
</evidence>
<dbReference type="EnsemblMetazoa" id="CJA21493.1">
    <property type="protein sequence ID" value="CJA21493.1"/>
    <property type="gene ID" value="WBGene00177065"/>
</dbReference>
<name>A0A8R1ICR2_CAEJA</name>
<dbReference type="GO" id="GO:0046856">
    <property type="term" value="P:phosphatidylinositol dephosphorylation"/>
    <property type="evidence" value="ECO:0007669"/>
    <property type="project" value="InterPro"/>
</dbReference>
<reference evidence="3" key="2">
    <citation type="submission" date="2022-06" db="UniProtKB">
        <authorList>
            <consortium name="EnsemblMetazoa"/>
        </authorList>
    </citation>
    <scope>IDENTIFICATION</scope>
    <source>
        <strain evidence="3">DF5081</strain>
    </source>
</reference>
<evidence type="ECO:0000259" key="2">
    <source>
        <dbReference type="Pfam" id="PF22669"/>
    </source>
</evidence>
<sequence length="107" mass="12140">MRLVGIFVIVFQSVHSRVRVSDINVKYVATGISVLVNKLGNKGGTAISMKMNDTWVCFVNAHFAAGNNELDRRNQDFRDIYNDVVFYPRSQQDGNVSFYCGRGNWET</sequence>
<dbReference type="InterPro" id="IPR046985">
    <property type="entry name" value="IP5"/>
</dbReference>
<feature type="signal peptide" evidence="1">
    <location>
        <begin position="1"/>
        <end position="16"/>
    </location>
</feature>
<dbReference type="AlphaFoldDB" id="A0A8R1ICR2"/>
<reference evidence="4" key="1">
    <citation type="submission" date="2010-08" db="EMBL/GenBank/DDBJ databases">
        <authorList>
            <consortium name="Caenorhabditis japonica Sequencing Consortium"/>
            <person name="Wilson R.K."/>
        </authorList>
    </citation>
    <scope>NUCLEOTIDE SEQUENCE [LARGE SCALE GENOMIC DNA]</scope>
    <source>
        <strain evidence="4">DF5081</strain>
    </source>
</reference>
<evidence type="ECO:0000256" key="1">
    <source>
        <dbReference type="SAM" id="SignalP"/>
    </source>
</evidence>